<feature type="transmembrane region" description="Helical" evidence="1">
    <location>
        <begin position="263"/>
        <end position="283"/>
    </location>
</feature>
<dbReference type="GO" id="GO:0006506">
    <property type="term" value="P:GPI anchor biosynthetic process"/>
    <property type="evidence" value="ECO:0007669"/>
    <property type="project" value="InterPro"/>
</dbReference>
<dbReference type="InterPro" id="IPR007720">
    <property type="entry name" value="PigQ/GPI1"/>
</dbReference>
<dbReference type="GO" id="GO:0016020">
    <property type="term" value="C:membrane"/>
    <property type="evidence" value="ECO:0007669"/>
    <property type="project" value="InterPro"/>
</dbReference>
<evidence type="ECO:0008006" key="4">
    <source>
        <dbReference type="Google" id="ProtNLM"/>
    </source>
</evidence>
<name>A0AAN7QDT3_9COLE</name>
<evidence type="ECO:0000313" key="3">
    <source>
        <dbReference type="Proteomes" id="UP001353858"/>
    </source>
</evidence>
<gene>
    <name evidence="2" type="ORF">RN001_014298</name>
</gene>
<evidence type="ECO:0000313" key="2">
    <source>
        <dbReference type="EMBL" id="KAK4874938.1"/>
    </source>
</evidence>
<reference evidence="3" key="1">
    <citation type="submission" date="2023-01" db="EMBL/GenBank/DDBJ databases">
        <title>Key to firefly adult light organ development and bioluminescence: homeobox transcription factors regulate luciferase expression and transportation to peroxisome.</title>
        <authorList>
            <person name="Fu X."/>
        </authorList>
    </citation>
    <scope>NUCLEOTIDE SEQUENCE [LARGE SCALE GENOMIC DNA]</scope>
</reference>
<comment type="caution">
    <text evidence="2">The sequence shown here is derived from an EMBL/GenBank/DDBJ whole genome shotgun (WGS) entry which is preliminary data.</text>
</comment>
<organism evidence="2 3">
    <name type="scientific">Aquatica leii</name>
    <dbReference type="NCBI Taxonomy" id="1421715"/>
    <lineage>
        <taxon>Eukaryota</taxon>
        <taxon>Metazoa</taxon>
        <taxon>Ecdysozoa</taxon>
        <taxon>Arthropoda</taxon>
        <taxon>Hexapoda</taxon>
        <taxon>Insecta</taxon>
        <taxon>Pterygota</taxon>
        <taxon>Neoptera</taxon>
        <taxon>Endopterygota</taxon>
        <taxon>Coleoptera</taxon>
        <taxon>Polyphaga</taxon>
        <taxon>Elateriformia</taxon>
        <taxon>Elateroidea</taxon>
        <taxon>Lampyridae</taxon>
        <taxon>Luciolinae</taxon>
        <taxon>Aquatica</taxon>
    </lineage>
</organism>
<feature type="transmembrane region" description="Helical" evidence="1">
    <location>
        <begin position="295"/>
        <end position="316"/>
    </location>
</feature>
<dbReference type="PANTHER" id="PTHR21329:SF3">
    <property type="entry name" value="PHOSPHATIDYLINOSITOL N-ACETYLGLUCOSAMINYLTRANSFERASE SUBUNIT Q"/>
    <property type="match status" value="1"/>
</dbReference>
<dbReference type="GO" id="GO:0005783">
    <property type="term" value="C:endoplasmic reticulum"/>
    <property type="evidence" value="ECO:0007669"/>
    <property type="project" value="TreeGrafter"/>
</dbReference>
<dbReference type="PANTHER" id="PTHR21329">
    <property type="entry name" value="PHOSPHATIDYLINOSITOL N-ACETYLGLUCOSAMINYLTRANSFERASE SUBUNIT Q-RELATED"/>
    <property type="match status" value="1"/>
</dbReference>
<keyword evidence="1" id="KW-0812">Transmembrane</keyword>
<feature type="transmembrane region" description="Helical" evidence="1">
    <location>
        <begin position="141"/>
        <end position="162"/>
    </location>
</feature>
<dbReference type="Proteomes" id="UP001353858">
    <property type="component" value="Unassembled WGS sequence"/>
</dbReference>
<keyword evidence="1" id="KW-1133">Transmembrane helix</keyword>
<dbReference type="Pfam" id="PF05024">
    <property type="entry name" value="Gpi1"/>
    <property type="match status" value="1"/>
</dbReference>
<feature type="transmembrane region" description="Helical" evidence="1">
    <location>
        <begin position="366"/>
        <end position="384"/>
    </location>
</feature>
<keyword evidence="1" id="KW-0472">Membrane</keyword>
<dbReference type="EMBL" id="JARPUR010000006">
    <property type="protein sequence ID" value="KAK4874938.1"/>
    <property type="molecule type" value="Genomic_DNA"/>
</dbReference>
<sequence>MRNVFIFIPDTFVIGPIGTLEGFVETWNDTVAFYITNDKFLPDTSTSVIGFCSDTAPSVTVSKRDSSWMHINNKNGHITVYGLNDCCNKYNCITYDYNSFRKSDLCTFNSENYGKHFETLANVVQEKYAQKSGTNGCSRSLFCFILVVNYILLICNILHKILLYLKILIFYSATALHLFQTIDTIKWVLLTLRQKRNITLTIGNIIVSKIADFLFGLILLYFVLEREAEFIEFVQNTTESIIQSLEHLLNFLMGSPVGLKLNFAFNKTLGTFFLYHIALWRAFLHATSPLLRLGLYLLIIPGAFGLSFQAALISDLITFSTFHVYCIYVYATRFYGVQIKSLVSLWRLFIGRKYNPLRKRVDSYQYTHHQLFIGTLGFTVLLFLLPTTFLYYAVFTVFRLFLISLDGILLRLRYCLQRFPIYVTVLWIIDSPCVRGAVKLVLKNNEQIPNSTLYATLQTLSLWQSILNTLPKILVTIPPTSWKFVFHSVVMGSLL</sequence>
<feature type="transmembrane region" description="Helical" evidence="1">
    <location>
        <begin position="168"/>
        <end position="190"/>
    </location>
</feature>
<dbReference type="AlphaFoldDB" id="A0AAN7QDT3"/>
<protein>
    <recommendedName>
        <fullName evidence="4">Phosphatidylinositol N-acetylglucosaminyltransferase subunit Q</fullName>
    </recommendedName>
</protein>
<accession>A0AAN7QDT3</accession>
<feature type="transmembrane region" description="Helical" evidence="1">
    <location>
        <begin position="322"/>
        <end position="346"/>
    </location>
</feature>
<keyword evidence="3" id="KW-1185">Reference proteome</keyword>
<feature type="transmembrane region" description="Helical" evidence="1">
    <location>
        <begin position="202"/>
        <end position="224"/>
    </location>
</feature>
<evidence type="ECO:0000256" key="1">
    <source>
        <dbReference type="SAM" id="Phobius"/>
    </source>
</evidence>
<proteinExistence type="predicted"/>